<reference evidence="2" key="1">
    <citation type="submission" date="2014-09" db="EMBL/GenBank/DDBJ databases">
        <authorList>
            <person name="Magalhaes I.L.F."/>
            <person name="Oliveira U."/>
            <person name="Santos F.R."/>
            <person name="Vidigal T.H.D.A."/>
            <person name="Brescovit A.D."/>
            <person name="Santos A.J."/>
        </authorList>
    </citation>
    <scope>NUCLEOTIDE SEQUENCE</scope>
    <source>
        <tissue evidence="2">Shoot tissue taken approximately 20 cm above the soil surface</tissue>
    </source>
</reference>
<name>A0A0A9FKS4_ARUDO</name>
<accession>A0A0A9FKS4</accession>
<organism evidence="2">
    <name type="scientific">Arundo donax</name>
    <name type="common">Giant reed</name>
    <name type="synonym">Donax arundinaceus</name>
    <dbReference type="NCBI Taxonomy" id="35708"/>
    <lineage>
        <taxon>Eukaryota</taxon>
        <taxon>Viridiplantae</taxon>
        <taxon>Streptophyta</taxon>
        <taxon>Embryophyta</taxon>
        <taxon>Tracheophyta</taxon>
        <taxon>Spermatophyta</taxon>
        <taxon>Magnoliopsida</taxon>
        <taxon>Liliopsida</taxon>
        <taxon>Poales</taxon>
        <taxon>Poaceae</taxon>
        <taxon>PACMAD clade</taxon>
        <taxon>Arundinoideae</taxon>
        <taxon>Arundineae</taxon>
        <taxon>Arundo</taxon>
    </lineage>
</organism>
<dbReference type="AlphaFoldDB" id="A0A0A9FKS4"/>
<reference evidence="2" key="2">
    <citation type="journal article" date="2015" name="Data Brief">
        <title>Shoot transcriptome of the giant reed, Arundo donax.</title>
        <authorList>
            <person name="Barrero R.A."/>
            <person name="Guerrero F.D."/>
            <person name="Moolhuijzen P."/>
            <person name="Goolsby J.A."/>
            <person name="Tidwell J."/>
            <person name="Bellgard S.E."/>
            <person name="Bellgard M.I."/>
        </authorList>
    </citation>
    <scope>NUCLEOTIDE SEQUENCE</scope>
    <source>
        <tissue evidence="2">Shoot tissue taken approximately 20 cm above the soil surface</tissue>
    </source>
</reference>
<protein>
    <submittedName>
        <fullName evidence="2">Uncharacterized protein</fullName>
    </submittedName>
</protein>
<evidence type="ECO:0000256" key="1">
    <source>
        <dbReference type="SAM" id="MobiDB-lite"/>
    </source>
</evidence>
<feature type="region of interest" description="Disordered" evidence="1">
    <location>
        <begin position="1"/>
        <end position="60"/>
    </location>
</feature>
<evidence type="ECO:0000313" key="2">
    <source>
        <dbReference type="EMBL" id="JAE08883.1"/>
    </source>
</evidence>
<feature type="compositionally biased region" description="Low complexity" evidence="1">
    <location>
        <begin position="36"/>
        <end position="49"/>
    </location>
</feature>
<dbReference type="EMBL" id="GBRH01189013">
    <property type="protein sequence ID" value="JAE08883.1"/>
    <property type="molecule type" value="Transcribed_RNA"/>
</dbReference>
<sequence>MEAAAPGRGWEPEERLKQLVQRQAADPGSQPLLEDASPQPAAQASPRQAMGVGDVSGAGT</sequence>
<proteinExistence type="predicted"/>